<dbReference type="GO" id="GO:0016746">
    <property type="term" value="F:acyltransferase activity"/>
    <property type="evidence" value="ECO:0007669"/>
    <property type="project" value="UniProtKB-KW"/>
</dbReference>
<dbReference type="Gene3D" id="3.40.630.30">
    <property type="match status" value="1"/>
</dbReference>
<evidence type="ECO:0000313" key="2">
    <source>
        <dbReference type="EMBL" id="MBW6392005.1"/>
    </source>
</evidence>
<accession>A0ABS6ZPL9</accession>
<dbReference type="InterPro" id="IPR016181">
    <property type="entry name" value="Acyl_CoA_acyltransferase"/>
</dbReference>
<organism evidence="2 3">
    <name type="scientific">Billgrantia antri</name>
    <dbReference type="NCBI Taxonomy" id="2846777"/>
    <lineage>
        <taxon>Bacteria</taxon>
        <taxon>Pseudomonadati</taxon>
        <taxon>Pseudomonadota</taxon>
        <taxon>Gammaproteobacteria</taxon>
        <taxon>Oceanospirillales</taxon>
        <taxon>Halomonadaceae</taxon>
        <taxon>Billgrantia</taxon>
    </lineage>
</organism>
<keyword evidence="2" id="KW-0808">Transferase</keyword>
<dbReference type="PROSITE" id="PS51186">
    <property type="entry name" value="GNAT"/>
    <property type="match status" value="1"/>
</dbReference>
<dbReference type="SUPFAM" id="SSF55729">
    <property type="entry name" value="Acyl-CoA N-acyltransferases (Nat)"/>
    <property type="match status" value="1"/>
</dbReference>
<gene>
    <name evidence="2" type="primary">pseH</name>
    <name evidence="2" type="ORF">KPL81_12655</name>
</gene>
<dbReference type="InterPro" id="IPR020036">
    <property type="entry name" value="PseH"/>
</dbReference>
<comment type="caution">
    <text evidence="2">The sequence shown here is derived from an EMBL/GenBank/DDBJ whole genome shotgun (WGS) entry which is preliminary data.</text>
</comment>
<sequence length="176" mass="20568">MTQLERRLRPMLGADLERVLAWRNHPDVRRHMYTQRLITLEEHQAWFERASRDTRRHLWIYEQASIPQGYVNLNIVDEYAGRADWGFYLAPGSPPGSGQGLGQCTLAYAFHTLGLHKLCAEVLAKNHRSLRFHERLGFRREATLRDHYFDGNDYHDVIGFGLLAEEWCHLQGEDPV</sequence>
<keyword evidence="3" id="KW-1185">Reference proteome</keyword>
<dbReference type="EC" id="2.3.1.202" evidence="2"/>
<dbReference type="NCBIfam" id="TIGR03585">
    <property type="entry name" value="PseH"/>
    <property type="match status" value="1"/>
</dbReference>
<keyword evidence="2" id="KW-0012">Acyltransferase</keyword>
<evidence type="ECO:0000313" key="3">
    <source>
        <dbReference type="Proteomes" id="UP000769617"/>
    </source>
</evidence>
<feature type="domain" description="N-acetyltransferase" evidence="1">
    <location>
        <begin position="6"/>
        <end position="165"/>
    </location>
</feature>
<dbReference type="PANTHER" id="PTHR43415:SF3">
    <property type="entry name" value="GNAT-FAMILY ACETYLTRANSFERASE"/>
    <property type="match status" value="1"/>
</dbReference>
<dbReference type="Pfam" id="PF13302">
    <property type="entry name" value="Acetyltransf_3"/>
    <property type="match status" value="1"/>
</dbReference>
<dbReference type="Proteomes" id="UP000769617">
    <property type="component" value="Unassembled WGS sequence"/>
</dbReference>
<reference evidence="2 3" key="1">
    <citation type="submission" date="2021-07" db="EMBL/GenBank/DDBJ databases">
        <authorList>
            <person name="So Y."/>
        </authorList>
    </citation>
    <scope>NUCLEOTIDE SEQUENCE [LARGE SCALE GENOMIC DNA]</scope>
    <source>
        <strain evidence="2 3">Y3S6</strain>
    </source>
</reference>
<dbReference type="PANTHER" id="PTHR43415">
    <property type="entry name" value="SPERMIDINE N(1)-ACETYLTRANSFERASE"/>
    <property type="match status" value="1"/>
</dbReference>
<proteinExistence type="predicted"/>
<name>A0ABS6ZPL9_9GAMM</name>
<evidence type="ECO:0000259" key="1">
    <source>
        <dbReference type="PROSITE" id="PS51186"/>
    </source>
</evidence>
<dbReference type="RefSeq" id="WP_219792490.1">
    <property type="nucleotide sequence ID" value="NZ_JAHYCA010000004.1"/>
</dbReference>
<protein>
    <submittedName>
        <fullName evidence="2">UDP-4-amino-4, 6-dideoxy-N-acetyl-beta-L-altrosamine N-acetyltransferase</fullName>
        <ecNumber evidence="2">2.3.1.202</ecNumber>
    </submittedName>
</protein>
<dbReference type="EMBL" id="JAHYCA010000004">
    <property type="protein sequence ID" value="MBW6392005.1"/>
    <property type="molecule type" value="Genomic_DNA"/>
</dbReference>
<dbReference type="InterPro" id="IPR000182">
    <property type="entry name" value="GNAT_dom"/>
</dbReference>